<gene>
    <name evidence="1" type="ORF">GMARGA_LOCUS44065</name>
</gene>
<dbReference type="EMBL" id="CAJVQB010147245">
    <property type="protein sequence ID" value="CAG8855244.1"/>
    <property type="molecule type" value="Genomic_DNA"/>
</dbReference>
<keyword evidence="2" id="KW-1185">Reference proteome</keyword>
<dbReference type="Proteomes" id="UP000789901">
    <property type="component" value="Unassembled WGS sequence"/>
</dbReference>
<organism evidence="1 2">
    <name type="scientific">Gigaspora margarita</name>
    <dbReference type="NCBI Taxonomy" id="4874"/>
    <lineage>
        <taxon>Eukaryota</taxon>
        <taxon>Fungi</taxon>
        <taxon>Fungi incertae sedis</taxon>
        <taxon>Mucoromycota</taxon>
        <taxon>Glomeromycotina</taxon>
        <taxon>Glomeromycetes</taxon>
        <taxon>Diversisporales</taxon>
        <taxon>Gigasporaceae</taxon>
        <taxon>Gigaspora</taxon>
    </lineage>
</organism>
<sequence length="42" mass="5151">WLTLRRSLWHNDFSHQRDLLHVQSHAKYHFSVEDHVTAYYVG</sequence>
<accession>A0ABN7XJ39</accession>
<reference evidence="1 2" key="1">
    <citation type="submission" date="2021-06" db="EMBL/GenBank/DDBJ databases">
        <authorList>
            <person name="Kallberg Y."/>
            <person name="Tangrot J."/>
            <person name="Rosling A."/>
        </authorList>
    </citation>
    <scope>NUCLEOTIDE SEQUENCE [LARGE SCALE GENOMIC DNA]</scope>
    <source>
        <strain evidence="1 2">120-4 pot B 10/14</strain>
    </source>
</reference>
<evidence type="ECO:0000313" key="1">
    <source>
        <dbReference type="EMBL" id="CAG8855244.1"/>
    </source>
</evidence>
<feature type="non-terminal residue" evidence="1">
    <location>
        <position position="1"/>
    </location>
</feature>
<evidence type="ECO:0000313" key="2">
    <source>
        <dbReference type="Proteomes" id="UP000789901"/>
    </source>
</evidence>
<proteinExistence type="predicted"/>
<name>A0ABN7XJ39_GIGMA</name>
<comment type="caution">
    <text evidence="1">The sequence shown here is derived from an EMBL/GenBank/DDBJ whole genome shotgun (WGS) entry which is preliminary data.</text>
</comment>
<feature type="non-terminal residue" evidence="1">
    <location>
        <position position="42"/>
    </location>
</feature>
<protein>
    <submittedName>
        <fullName evidence="1">21654_t:CDS:1</fullName>
    </submittedName>
</protein>